<protein>
    <submittedName>
        <fullName evidence="1">(northern house mosquito) hypothetical protein</fullName>
    </submittedName>
</protein>
<reference evidence="1" key="1">
    <citation type="submission" date="2021-05" db="EMBL/GenBank/DDBJ databases">
        <authorList>
            <person name="Alioto T."/>
            <person name="Alioto T."/>
            <person name="Gomez Garrido J."/>
        </authorList>
    </citation>
    <scope>NUCLEOTIDE SEQUENCE</scope>
</reference>
<sequence>MNPCEMCISISSIHHASQKQQQKAGSSLFFLDFFFQSQTSSGHVDVLRRIPSLDNPPQKKALQQIHSKGTNRLRKHTSSLTQDTVVGQVILEQLHDKQRKKTLEKCSNHVLLRRAREQLVRPSNSRIMKKLSLYYPLAG</sequence>
<dbReference type="EMBL" id="HBUE01039255">
    <property type="protein sequence ID" value="CAG6460019.1"/>
    <property type="molecule type" value="Transcribed_RNA"/>
</dbReference>
<name>A0A8D8F7R7_CULPI</name>
<accession>A0A8D8F7R7</accession>
<evidence type="ECO:0000313" key="1">
    <source>
        <dbReference type="EMBL" id="CAG6460019.1"/>
    </source>
</evidence>
<organism evidence="1">
    <name type="scientific">Culex pipiens</name>
    <name type="common">House mosquito</name>
    <dbReference type="NCBI Taxonomy" id="7175"/>
    <lineage>
        <taxon>Eukaryota</taxon>
        <taxon>Metazoa</taxon>
        <taxon>Ecdysozoa</taxon>
        <taxon>Arthropoda</taxon>
        <taxon>Hexapoda</taxon>
        <taxon>Insecta</taxon>
        <taxon>Pterygota</taxon>
        <taxon>Neoptera</taxon>
        <taxon>Endopterygota</taxon>
        <taxon>Diptera</taxon>
        <taxon>Nematocera</taxon>
        <taxon>Culicoidea</taxon>
        <taxon>Culicidae</taxon>
        <taxon>Culicinae</taxon>
        <taxon>Culicini</taxon>
        <taxon>Culex</taxon>
        <taxon>Culex</taxon>
    </lineage>
</organism>
<proteinExistence type="predicted"/>
<dbReference type="AlphaFoldDB" id="A0A8D8F7R7"/>